<accession>A0A6V8LRX6</accession>
<dbReference type="PANTHER" id="PTHR30296:SF0">
    <property type="entry name" value="LACTATE UTILIZATION PROTEIN A"/>
    <property type="match status" value="1"/>
</dbReference>
<organism evidence="2 3">
    <name type="scientific">Fundidesulfovibrio magnetotacticus</name>
    <dbReference type="NCBI Taxonomy" id="2730080"/>
    <lineage>
        <taxon>Bacteria</taxon>
        <taxon>Pseudomonadati</taxon>
        <taxon>Thermodesulfobacteriota</taxon>
        <taxon>Desulfovibrionia</taxon>
        <taxon>Desulfovibrionales</taxon>
        <taxon>Desulfovibrionaceae</taxon>
        <taxon>Fundidesulfovibrio</taxon>
    </lineage>
</organism>
<dbReference type="GO" id="GO:0005829">
    <property type="term" value="C:cytosol"/>
    <property type="evidence" value="ECO:0007669"/>
    <property type="project" value="TreeGrafter"/>
</dbReference>
<feature type="domain" description="Cysteine-rich" evidence="1">
    <location>
        <begin position="10"/>
        <end position="92"/>
    </location>
</feature>
<evidence type="ECO:0000313" key="3">
    <source>
        <dbReference type="Proteomes" id="UP000494245"/>
    </source>
</evidence>
<keyword evidence="3" id="KW-1185">Reference proteome</keyword>
<reference evidence="2 3" key="1">
    <citation type="submission" date="2020-04" db="EMBL/GenBank/DDBJ databases">
        <authorList>
            <consortium name="Desulfovibrio sp. FSS-1 genome sequencing consortium"/>
            <person name="Shimoshige H."/>
            <person name="Kobayashi H."/>
            <person name="Maekawa T."/>
        </authorList>
    </citation>
    <scope>NUCLEOTIDE SEQUENCE [LARGE SCALE GENOMIC DNA]</scope>
    <source>
        <strain evidence="2 3">SIID29052-01</strain>
    </source>
</reference>
<name>A0A6V8LRX6_9BACT</name>
<reference evidence="2 3" key="2">
    <citation type="submission" date="2020-05" db="EMBL/GenBank/DDBJ databases">
        <title>Draft genome sequence of Desulfovibrio sp. strainFSS-1.</title>
        <authorList>
            <person name="Shimoshige H."/>
            <person name="Kobayashi H."/>
            <person name="Maekawa T."/>
        </authorList>
    </citation>
    <scope>NUCLEOTIDE SEQUENCE [LARGE SCALE GENOMIC DNA]</scope>
    <source>
        <strain evidence="2 3">SIID29052-01</strain>
    </source>
</reference>
<sequence length="266" mass="28270">MNRPSPAGKVLLFGTCLADAVFPDAGMASIRLLENCGFQVAYPLEQGCCGQPAYNSGFPDEARAVALAQVKAFAGSDAPVVVPSGSCAGMLRHHYPALFEGRPELFEVLAFSARVREFCEFLAEAAPTLPDSGPPVRAVWHSSCHALRETGSTPAAKALLRALPGVELVELAREWECCGFGGTFSVKRPEISAAMVRDKVEDVLAARADVLLTADCGCLLNITSAAQRMGRPVRGMHVAEFLWERVSGTASTQQPATRAGEANHGR</sequence>
<dbReference type="AlphaFoldDB" id="A0A6V8LRX6"/>
<gene>
    <name evidence="2" type="primary">lutA_1</name>
    <name evidence="2" type="ORF">NNJEOMEG_00697</name>
</gene>
<dbReference type="InterPro" id="IPR004017">
    <property type="entry name" value="Cys_rich_dom"/>
</dbReference>
<proteinExistence type="predicted"/>
<evidence type="ECO:0000313" key="2">
    <source>
        <dbReference type="EMBL" id="GFK92869.1"/>
    </source>
</evidence>
<feature type="domain" description="Cysteine-rich" evidence="1">
    <location>
        <begin position="139"/>
        <end position="222"/>
    </location>
</feature>
<dbReference type="GO" id="GO:0016491">
    <property type="term" value="F:oxidoreductase activity"/>
    <property type="evidence" value="ECO:0007669"/>
    <property type="project" value="UniProtKB-ARBA"/>
</dbReference>
<dbReference type="EMBL" id="BLTE01000002">
    <property type="protein sequence ID" value="GFK92869.1"/>
    <property type="molecule type" value="Genomic_DNA"/>
</dbReference>
<protein>
    <submittedName>
        <fullName evidence="2">Lactate utilization protein A</fullName>
    </submittedName>
</protein>
<dbReference type="Pfam" id="PF02754">
    <property type="entry name" value="CCG"/>
    <property type="match status" value="2"/>
</dbReference>
<dbReference type="Proteomes" id="UP000494245">
    <property type="component" value="Unassembled WGS sequence"/>
</dbReference>
<comment type="caution">
    <text evidence="2">The sequence shown here is derived from an EMBL/GenBank/DDBJ whole genome shotgun (WGS) entry which is preliminary data.</text>
</comment>
<evidence type="ECO:0000259" key="1">
    <source>
        <dbReference type="Pfam" id="PF02754"/>
    </source>
</evidence>
<dbReference type="RefSeq" id="WP_173081347.1">
    <property type="nucleotide sequence ID" value="NZ_BLTE01000002.1"/>
</dbReference>
<dbReference type="PANTHER" id="PTHR30296">
    <property type="entry name" value="UNCHARACTERIZED PROTEIN YKGE"/>
    <property type="match status" value="1"/>
</dbReference>